<dbReference type="RefSeq" id="WP_153441340.1">
    <property type="nucleotide sequence ID" value="NZ_JACIGA010000002.1"/>
</dbReference>
<evidence type="ECO:0000313" key="1">
    <source>
        <dbReference type="EMBL" id="MQX17470.1"/>
    </source>
</evidence>
<keyword evidence="2" id="KW-1185">Reference proteome</keyword>
<reference evidence="1 2" key="1">
    <citation type="journal article" date="2013" name="Genome Biol.">
        <title>Comparative genomics of the core and accessory genomes of 48 Sinorhizobium strains comprising five genospecies.</title>
        <authorList>
            <person name="Sugawara M."/>
            <person name="Epstein B."/>
            <person name="Badgley B.D."/>
            <person name="Unno T."/>
            <person name="Xu L."/>
            <person name="Reese J."/>
            <person name="Gyaneshwar P."/>
            <person name="Denny R."/>
            <person name="Mudge J."/>
            <person name="Bharti A.K."/>
            <person name="Farmer A.D."/>
            <person name="May G.D."/>
            <person name="Woodward J.E."/>
            <person name="Medigue C."/>
            <person name="Vallenet D."/>
            <person name="Lajus A."/>
            <person name="Rouy Z."/>
            <person name="Martinez-Vaz B."/>
            <person name="Tiffin P."/>
            <person name="Young N.D."/>
            <person name="Sadowsky M.J."/>
        </authorList>
    </citation>
    <scope>NUCLEOTIDE SEQUENCE [LARGE SCALE GENOMIC DNA]</scope>
    <source>
        <strain evidence="1 2">USDA4894</strain>
    </source>
</reference>
<dbReference type="EMBL" id="WITC01000097">
    <property type="protein sequence ID" value="MQX17470.1"/>
    <property type="molecule type" value="Genomic_DNA"/>
</dbReference>
<dbReference type="AlphaFoldDB" id="A0A6N7LJI2"/>
<sequence length="77" mass="9513">MSFIRKGEEEMRKGAERPWWWTRLHDLWIAALNPVVLWHRQSEHLLRDIGKTAADAEWEAYRRSFGLFRRFRFPDRE</sequence>
<dbReference type="Proteomes" id="UP000439983">
    <property type="component" value="Unassembled WGS sequence"/>
</dbReference>
<protein>
    <submittedName>
        <fullName evidence="1">Uncharacterized protein</fullName>
    </submittedName>
</protein>
<comment type="caution">
    <text evidence="1">The sequence shown here is derived from an EMBL/GenBank/DDBJ whole genome shotgun (WGS) entry which is preliminary data.</text>
</comment>
<dbReference type="OrthoDB" id="8420572at2"/>
<accession>A0A6N7LJI2</accession>
<name>A0A6N7LJI2_SINTE</name>
<gene>
    <name evidence="1" type="ORF">GHK62_22750</name>
</gene>
<organism evidence="1 2">
    <name type="scientific">Sinorhizobium terangae</name>
    <dbReference type="NCBI Taxonomy" id="110322"/>
    <lineage>
        <taxon>Bacteria</taxon>
        <taxon>Pseudomonadati</taxon>
        <taxon>Pseudomonadota</taxon>
        <taxon>Alphaproteobacteria</taxon>
        <taxon>Hyphomicrobiales</taxon>
        <taxon>Rhizobiaceae</taxon>
        <taxon>Sinorhizobium/Ensifer group</taxon>
        <taxon>Sinorhizobium</taxon>
    </lineage>
</organism>
<evidence type="ECO:0000313" key="2">
    <source>
        <dbReference type="Proteomes" id="UP000439983"/>
    </source>
</evidence>
<proteinExistence type="predicted"/>